<dbReference type="EMBL" id="BFCH01000001">
    <property type="protein sequence ID" value="GBG35820.1"/>
    <property type="molecule type" value="Genomic_DNA"/>
</dbReference>
<reference evidence="1" key="1">
    <citation type="journal article" date="2018" name="Genome Announc.">
        <title>Draft Genome Sequence of Mycobacterium montefiorense Isolated from Japanese Black Salamander (Hynobius nigrescens).</title>
        <authorList>
            <person name="Fukano H."/>
            <person name="Yoshida M."/>
            <person name="Shimizu A."/>
            <person name="Iwao H."/>
            <person name="Katayama Y."/>
            <person name="Omatsu T."/>
            <person name="Mizutani T."/>
            <person name="Kurata O."/>
            <person name="Wada S."/>
            <person name="Hoshino Y."/>
        </authorList>
    </citation>
    <scope>NUCLEOTIDE SEQUENCE</scope>
    <source>
        <strain evidence="1">BS</strain>
    </source>
</reference>
<evidence type="ECO:0000313" key="1">
    <source>
        <dbReference type="EMBL" id="GBG35820.1"/>
    </source>
</evidence>
<keyword evidence="3" id="KW-1185">Reference proteome</keyword>
<reference evidence="2" key="3">
    <citation type="journal article" date="2022" name="Microbiol. Resour. Announc.">
        <title>Draft Genome Sequences of Eight Mycobacterium montefiorense Strains Isolated from Salamanders in Captivity.</title>
        <authorList>
            <person name="Komine T."/>
            <person name="Ihara H."/>
            <person name="Fukano H."/>
            <person name="Hoshino Y."/>
            <person name="Kurata O."/>
            <person name="Wada S."/>
        </authorList>
    </citation>
    <scope>NUCLEOTIDE SEQUENCE</scope>
    <source>
        <strain evidence="2">NJB18185</strain>
    </source>
</reference>
<evidence type="ECO:0000313" key="3">
    <source>
        <dbReference type="Proteomes" id="UP000245060"/>
    </source>
</evidence>
<reference evidence="3" key="2">
    <citation type="submission" date="2018-04" db="EMBL/GenBank/DDBJ databases">
        <title>Draft genome sequence of Mycobacterium montefiorense isolated from Japanese black salamander.</title>
        <authorList>
            <person name="Fukano H."/>
            <person name="Yoshida M."/>
            <person name="Shimizu A."/>
            <person name="Iwao H."/>
            <person name="Kurata O."/>
            <person name="Katayama Y."/>
            <person name="Omatsu T."/>
            <person name="Mizutani T."/>
            <person name="Wada S."/>
            <person name="Hoshino Y."/>
        </authorList>
    </citation>
    <scope>NUCLEOTIDE SEQUENCE [LARGE SCALE GENOMIC DNA]</scope>
    <source>
        <strain evidence="3">BS</strain>
    </source>
</reference>
<evidence type="ECO:0000313" key="4">
    <source>
        <dbReference type="Proteomes" id="UP001139505"/>
    </source>
</evidence>
<evidence type="ECO:0008006" key="5">
    <source>
        <dbReference type="Google" id="ProtNLM"/>
    </source>
</evidence>
<dbReference type="Proteomes" id="UP001139505">
    <property type="component" value="Unassembled WGS sequence"/>
</dbReference>
<proteinExistence type="predicted"/>
<protein>
    <recommendedName>
        <fullName evidence="5">DUF1508 domain-containing protein</fullName>
    </recommendedName>
</protein>
<dbReference type="Proteomes" id="UP000245060">
    <property type="component" value="Unassembled WGS sequence"/>
</dbReference>
<name>A0AA37UX44_9MYCO</name>
<accession>A0AA37UX44</accession>
<reference evidence="2" key="4">
    <citation type="submission" date="2022-04" db="EMBL/GenBank/DDBJ databases">
        <authorList>
            <person name="Komine T."/>
            <person name="Fukano H."/>
            <person name="Wada S."/>
        </authorList>
    </citation>
    <scope>NUCLEOTIDE SEQUENCE</scope>
    <source>
        <strain evidence="2">NJB18185</strain>
    </source>
</reference>
<evidence type="ECO:0000313" key="2">
    <source>
        <dbReference type="EMBL" id="GKU75380.1"/>
    </source>
</evidence>
<sequence>MGEHDDSITAFKDGKSWRWRAPWASNHDSTAAYTTKAKALAAGRSWLRKRASGQKRA</sequence>
<dbReference type="EMBL" id="BQYH01000074">
    <property type="protein sequence ID" value="GKU75380.1"/>
    <property type="molecule type" value="Genomic_DNA"/>
</dbReference>
<comment type="caution">
    <text evidence="2">The sequence shown here is derived from an EMBL/GenBank/DDBJ whole genome shotgun (WGS) entry which is preliminary data.</text>
</comment>
<gene>
    <name evidence="1" type="ORF">MmonteBS_01920</name>
    <name evidence="2" type="ORF">NJB18185_51510</name>
</gene>
<dbReference type="RefSeq" id="WP_165839690.1">
    <property type="nucleotide sequence ID" value="NZ_BFCH01000001.1"/>
</dbReference>
<dbReference type="AlphaFoldDB" id="A0AA37UX44"/>
<organism evidence="2 4">
    <name type="scientific">Mycobacterium montefiorense</name>
    <dbReference type="NCBI Taxonomy" id="154654"/>
    <lineage>
        <taxon>Bacteria</taxon>
        <taxon>Bacillati</taxon>
        <taxon>Actinomycetota</taxon>
        <taxon>Actinomycetes</taxon>
        <taxon>Mycobacteriales</taxon>
        <taxon>Mycobacteriaceae</taxon>
        <taxon>Mycobacterium</taxon>
        <taxon>Mycobacterium simiae complex</taxon>
    </lineage>
</organism>